<sequence length="259" mass="30440">MKEISMLDHDNLEEFRDPQTFDLEDEGYYADWPLTEQWTRSLGGPLLDLACGTGRIALRMAAEGYQVTGVDIVPEMIERARQKAIQQGVSIDWVVADARTFHLQKRFPFIYMLENVFQFFLTREDQEAMLARVREHLEPEGCFLFETRNPTPHNLLEVRHPDPPKYTLPDGGQLLTTEEQYYDPMIQIQHYTRQLTFLYPDGQRQEKTLHTDLRYVFPQEMEALLFYNGFQIRACYGNWQQDPLTATSPAMIYVCQRRS</sequence>
<dbReference type="STRING" id="485913.Krac_1007"/>
<dbReference type="eggNOG" id="COG0500">
    <property type="taxonomic scope" value="Bacteria"/>
</dbReference>
<dbReference type="SUPFAM" id="SSF53335">
    <property type="entry name" value="S-adenosyl-L-methionine-dependent methyltransferases"/>
    <property type="match status" value="1"/>
</dbReference>
<name>D6U603_KTERA</name>
<dbReference type="CDD" id="cd02440">
    <property type="entry name" value="AdoMet_MTases"/>
    <property type="match status" value="1"/>
</dbReference>
<reference evidence="3 4" key="1">
    <citation type="journal article" date="2011" name="Stand. Genomic Sci.">
        <title>Non-contiguous finished genome sequence and contextual data of the filamentous soil bacterium Ktedonobacter racemifer type strain (SOSP1-21).</title>
        <authorList>
            <person name="Chang Y.J."/>
            <person name="Land M."/>
            <person name="Hauser L."/>
            <person name="Chertkov O."/>
            <person name="Del Rio T.G."/>
            <person name="Nolan M."/>
            <person name="Copeland A."/>
            <person name="Tice H."/>
            <person name="Cheng J.F."/>
            <person name="Lucas S."/>
            <person name="Han C."/>
            <person name="Goodwin L."/>
            <person name="Pitluck S."/>
            <person name="Ivanova N."/>
            <person name="Ovchinikova G."/>
            <person name="Pati A."/>
            <person name="Chen A."/>
            <person name="Palaniappan K."/>
            <person name="Mavromatis K."/>
            <person name="Liolios K."/>
            <person name="Brettin T."/>
            <person name="Fiebig A."/>
            <person name="Rohde M."/>
            <person name="Abt B."/>
            <person name="Goker M."/>
            <person name="Detter J.C."/>
            <person name="Woyke T."/>
            <person name="Bristow J."/>
            <person name="Eisen J.A."/>
            <person name="Markowitz V."/>
            <person name="Hugenholtz P."/>
            <person name="Kyrpides N.C."/>
            <person name="Klenk H.P."/>
            <person name="Lapidus A."/>
        </authorList>
    </citation>
    <scope>NUCLEOTIDE SEQUENCE [LARGE SCALE GENOMIC DNA]</scope>
    <source>
        <strain evidence="4">DSM 44963</strain>
    </source>
</reference>
<dbReference type="Gene3D" id="3.40.50.150">
    <property type="entry name" value="Vaccinia Virus protein VP39"/>
    <property type="match status" value="1"/>
</dbReference>
<dbReference type="Gene3D" id="2.20.25.110">
    <property type="entry name" value="S-adenosyl-L-methionine-dependent methyltransferases"/>
    <property type="match status" value="1"/>
</dbReference>
<gene>
    <name evidence="3" type="ORF">Krac_1007</name>
</gene>
<keyword evidence="1 3" id="KW-0808">Transferase</keyword>
<accession>D6U603</accession>
<evidence type="ECO:0000256" key="1">
    <source>
        <dbReference type="ARBA" id="ARBA00022679"/>
    </source>
</evidence>
<evidence type="ECO:0000259" key="2">
    <source>
        <dbReference type="Pfam" id="PF13649"/>
    </source>
</evidence>
<dbReference type="InParanoid" id="D6U603"/>
<evidence type="ECO:0000313" key="4">
    <source>
        <dbReference type="Proteomes" id="UP000004508"/>
    </source>
</evidence>
<organism evidence="3 4">
    <name type="scientific">Ktedonobacter racemifer DSM 44963</name>
    <dbReference type="NCBI Taxonomy" id="485913"/>
    <lineage>
        <taxon>Bacteria</taxon>
        <taxon>Bacillati</taxon>
        <taxon>Chloroflexota</taxon>
        <taxon>Ktedonobacteria</taxon>
        <taxon>Ktedonobacterales</taxon>
        <taxon>Ktedonobacteraceae</taxon>
        <taxon>Ktedonobacter</taxon>
    </lineage>
</organism>
<dbReference type="InterPro" id="IPR041698">
    <property type="entry name" value="Methyltransf_25"/>
</dbReference>
<proteinExistence type="predicted"/>
<dbReference type="PANTHER" id="PTHR43861">
    <property type="entry name" value="TRANS-ACONITATE 2-METHYLTRANSFERASE-RELATED"/>
    <property type="match status" value="1"/>
</dbReference>
<dbReference type="GO" id="GO:0032259">
    <property type="term" value="P:methylation"/>
    <property type="evidence" value="ECO:0007669"/>
    <property type="project" value="UniProtKB-KW"/>
</dbReference>
<evidence type="ECO:0000313" key="3">
    <source>
        <dbReference type="EMBL" id="EFH80414.1"/>
    </source>
</evidence>
<dbReference type="Proteomes" id="UP000004508">
    <property type="component" value="Unassembled WGS sequence"/>
</dbReference>
<dbReference type="AlphaFoldDB" id="D6U603"/>
<dbReference type="GO" id="GO:0008168">
    <property type="term" value="F:methyltransferase activity"/>
    <property type="evidence" value="ECO:0007669"/>
    <property type="project" value="UniProtKB-KW"/>
</dbReference>
<dbReference type="EMBL" id="ADVG01000005">
    <property type="protein sequence ID" value="EFH80414.1"/>
    <property type="molecule type" value="Genomic_DNA"/>
</dbReference>
<dbReference type="InterPro" id="IPR029063">
    <property type="entry name" value="SAM-dependent_MTases_sf"/>
</dbReference>
<comment type="caution">
    <text evidence="3">The sequence shown here is derived from an EMBL/GenBank/DDBJ whole genome shotgun (WGS) entry which is preliminary data.</text>
</comment>
<protein>
    <submittedName>
        <fullName evidence="3">Methyltransferase type 11</fullName>
    </submittedName>
</protein>
<feature type="domain" description="Methyltransferase" evidence="2">
    <location>
        <begin position="47"/>
        <end position="141"/>
    </location>
</feature>
<keyword evidence="4" id="KW-1185">Reference proteome</keyword>
<dbReference type="Pfam" id="PF13649">
    <property type="entry name" value="Methyltransf_25"/>
    <property type="match status" value="1"/>
</dbReference>
<keyword evidence="3" id="KW-0489">Methyltransferase</keyword>